<dbReference type="AlphaFoldDB" id="M6ZQV0"/>
<evidence type="ECO:0000256" key="2">
    <source>
        <dbReference type="ARBA" id="ARBA00022692"/>
    </source>
</evidence>
<keyword evidence="4" id="KW-0472">Membrane</keyword>
<gene>
    <name evidence="7" type="ORF">LEP1GSC124_0930</name>
</gene>
<evidence type="ECO:0000313" key="8">
    <source>
        <dbReference type="Proteomes" id="UP000012117"/>
    </source>
</evidence>
<dbReference type="InterPro" id="IPR039910">
    <property type="entry name" value="D15-like"/>
</dbReference>
<evidence type="ECO:0000256" key="3">
    <source>
        <dbReference type="ARBA" id="ARBA00022729"/>
    </source>
</evidence>
<evidence type="ECO:0000313" key="7">
    <source>
        <dbReference type="EMBL" id="EMP08446.1"/>
    </source>
</evidence>
<keyword evidence="5" id="KW-0998">Cell outer membrane</keyword>
<dbReference type="InterPro" id="IPR000184">
    <property type="entry name" value="Bac_surfAg_D15"/>
</dbReference>
<dbReference type="EMBL" id="AKWN02000123">
    <property type="protein sequence ID" value="EMP08446.1"/>
    <property type="molecule type" value="Genomic_DNA"/>
</dbReference>
<name>M6ZQV0_LEPIR</name>
<reference evidence="7 8" key="1">
    <citation type="submission" date="2013-01" db="EMBL/GenBank/DDBJ databases">
        <authorList>
            <person name="Harkins D.M."/>
            <person name="Durkin A.S."/>
            <person name="Brinkac L.M."/>
            <person name="Haft D.H."/>
            <person name="Selengut J.D."/>
            <person name="Sanka R."/>
            <person name="DePew J."/>
            <person name="Purushe J."/>
            <person name="Picardeau M."/>
            <person name="Werts C."/>
            <person name="Goarant C."/>
            <person name="Vinetz J.M."/>
            <person name="Sutton G.G."/>
            <person name="Nierman W.C."/>
            <person name="Fouts D.E."/>
        </authorList>
    </citation>
    <scope>NUCLEOTIDE SEQUENCE [LARGE SCALE GENOMIC DNA]</scope>
    <source>
        <strain evidence="7 8">200701872</strain>
    </source>
</reference>
<dbReference type="Gene3D" id="3.10.20.310">
    <property type="entry name" value="membrane protein fhac"/>
    <property type="match status" value="1"/>
</dbReference>
<evidence type="ECO:0000259" key="6">
    <source>
        <dbReference type="Pfam" id="PF01103"/>
    </source>
</evidence>
<dbReference type="PANTHER" id="PTHR12815:SF47">
    <property type="entry name" value="TRANSLOCATION AND ASSEMBLY MODULE SUBUNIT TAMA"/>
    <property type="match status" value="1"/>
</dbReference>
<protein>
    <submittedName>
        <fullName evidence="7">Outer membrane protein, OMP85-like family protein</fullName>
    </submittedName>
</protein>
<keyword evidence="3" id="KW-0732">Signal</keyword>
<proteinExistence type="predicted"/>
<sequence>MFNSILVNRSRERIFNLGYFKEVNFNMRPGSDQTKMNLIIEVVEQPTGTVSMGGGYGTITGFSIFTEVGENNLNGTGQKISGRLEFGPFRRLFQITWTEPWLYNKPWSLSLSLFILLEFIM</sequence>
<evidence type="ECO:0000256" key="1">
    <source>
        <dbReference type="ARBA" id="ARBA00004370"/>
    </source>
</evidence>
<accession>M6ZQV0</accession>
<comment type="caution">
    <text evidence="7">The sequence shown here is derived from an EMBL/GenBank/DDBJ whole genome shotgun (WGS) entry which is preliminary data.</text>
</comment>
<dbReference type="PANTHER" id="PTHR12815">
    <property type="entry name" value="SORTING AND ASSEMBLY MACHINERY SAMM50 PROTEIN FAMILY MEMBER"/>
    <property type="match status" value="1"/>
</dbReference>
<evidence type="ECO:0000256" key="5">
    <source>
        <dbReference type="ARBA" id="ARBA00023237"/>
    </source>
</evidence>
<keyword evidence="2" id="KW-0812">Transmembrane</keyword>
<comment type="subcellular location">
    <subcellularLocation>
        <location evidence="1">Membrane</location>
    </subcellularLocation>
</comment>
<organism evidence="7 8">
    <name type="scientific">Leptospira interrogans serovar Pyrogenes str. 200701872</name>
    <dbReference type="NCBI Taxonomy" id="1193029"/>
    <lineage>
        <taxon>Bacteria</taxon>
        <taxon>Pseudomonadati</taxon>
        <taxon>Spirochaetota</taxon>
        <taxon>Spirochaetia</taxon>
        <taxon>Leptospirales</taxon>
        <taxon>Leptospiraceae</taxon>
        <taxon>Leptospira</taxon>
    </lineage>
</organism>
<dbReference type="Gene3D" id="2.40.160.50">
    <property type="entry name" value="membrane protein fhac: a member of the omp85/tpsb transporter family"/>
    <property type="match status" value="1"/>
</dbReference>
<dbReference type="BioCyc" id="LINT1193029:G11R4-4956-MONOMER"/>
<dbReference type="GO" id="GO:0019867">
    <property type="term" value="C:outer membrane"/>
    <property type="evidence" value="ECO:0007669"/>
    <property type="project" value="InterPro"/>
</dbReference>
<dbReference type="Proteomes" id="UP000012117">
    <property type="component" value="Unassembled WGS sequence"/>
</dbReference>
<feature type="domain" description="Bacterial surface antigen (D15)" evidence="6">
    <location>
        <begin position="72"/>
        <end position="114"/>
    </location>
</feature>
<dbReference type="Pfam" id="PF01103">
    <property type="entry name" value="Omp85"/>
    <property type="match status" value="1"/>
</dbReference>
<evidence type="ECO:0000256" key="4">
    <source>
        <dbReference type="ARBA" id="ARBA00023136"/>
    </source>
</evidence>